<comment type="caution">
    <text evidence="2">The sequence shown here is derived from an EMBL/GenBank/DDBJ whole genome shotgun (WGS) entry which is preliminary data.</text>
</comment>
<protein>
    <submittedName>
        <fullName evidence="2">Uncharacterized protein</fullName>
    </submittedName>
</protein>
<evidence type="ECO:0000313" key="3">
    <source>
        <dbReference type="Proteomes" id="UP001283361"/>
    </source>
</evidence>
<dbReference type="Proteomes" id="UP001283361">
    <property type="component" value="Unassembled WGS sequence"/>
</dbReference>
<accession>A0AAE0ZRC6</accession>
<feature type="non-terminal residue" evidence="2">
    <location>
        <position position="28"/>
    </location>
</feature>
<sequence length="28" mass="3296">MSPTQARCVGDSRYTHENQRDQVYNPLE</sequence>
<organism evidence="2 3">
    <name type="scientific">Elysia crispata</name>
    <name type="common">lettuce slug</name>
    <dbReference type="NCBI Taxonomy" id="231223"/>
    <lineage>
        <taxon>Eukaryota</taxon>
        <taxon>Metazoa</taxon>
        <taxon>Spiralia</taxon>
        <taxon>Lophotrochozoa</taxon>
        <taxon>Mollusca</taxon>
        <taxon>Gastropoda</taxon>
        <taxon>Heterobranchia</taxon>
        <taxon>Euthyneura</taxon>
        <taxon>Panpulmonata</taxon>
        <taxon>Sacoglossa</taxon>
        <taxon>Placobranchoidea</taxon>
        <taxon>Plakobranchidae</taxon>
        <taxon>Elysia</taxon>
    </lineage>
</organism>
<evidence type="ECO:0000256" key="1">
    <source>
        <dbReference type="SAM" id="MobiDB-lite"/>
    </source>
</evidence>
<proteinExistence type="predicted"/>
<reference evidence="2" key="1">
    <citation type="journal article" date="2023" name="G3 (Bethesda)">
        <title>A reference genome for the long-term kleptoplast-retaining sea slug Elysia crispata morphotype clarki.</title>
        <authorList>
            <person name="Eastman K.E."/>
            <person name="Pendleton A.L."/>
            <person name="Shaikh M.A."/>
            <person name="Suttiyut T."/>
            <person name="Ogas R."/>
            <person name="Tomko P."/>
            <person name="Gavelis G."/>
            <person name="Widhalm J.R."/>
            <person name="Wisecaver J.H."/>
        </authorList>
    </citation>
    <scope>NUCLEOTIDE SEQUENCE</scope>
    <source>
        <strain evidence="2">ECLA1</strain>
    </source>
</reference>
<gene>
    <name evidence="2" type="ORF">RRG08_011687</name>
</gene>
<name>A0AAE0ZRC6_9GAST</name>
<feature type="region of interest" description="Disordered" evidence="1">
    <location>
        <begin position="1"/>
        <end position="28"/>
    </location>
</feature>
<keyword evidence="3" id="KW-1185">Reference proteome</keyword>
<dbReference type="AlphaFoldDB" id="A0AAE0ZRC6"/>
<dbReference type="EMBL" id="JAWDGP010003459">
    <property type="protein sequence ID" value="KAK3774174.1"/>
    <property type="molecule type" value="Genomic_DNA"/>
</dbReference>
<evidence type="ECO:0000313" key="2">
    <source>
        <dbReference type="EMBL" id="KAK3774174.1"/>
    </source>
</evidence>